<dbReference type="SUPFAM" id="SSF47413">
    <property type="entry name" value="lambda repressor-like DNA-binding domains"/>
    <property type="match status" value="1"/>
</dbReference>
<dbReference type="Pfam" id="PF17765">
    <property type="entry name" value="MLTR_LBD"/>
    <property type="match status" value="1"/>
</dbReference>
<dbReference type="PANTHER" id="PTHR35010">
    <property type="entry name" value="BLL4672 PROTEIN-RELATED"/>
    <property type="match status" value="1"/>
</dbReference>
<dbReference type="Pfam" id="PF01381">
    <property type="entry name" value="HTH_3"/>
    <property type="match status" value="1"/>
</dbReference>
<dbReference type="AlphaFoldDB" id="A0AAU4K4N4"/>
<proteinExistence type="predicted"/>
<protein>
    <submittedName>
        <fullName evidence="2">Helix-turn-helix transcriptional regulator</fullName>
    </submittedName>
</protein>
<dbReference type="InterPro" id="IPR001387">
    <property type="entry name" value="Cro/C1-type_HTH"/>
</dbReference>
<dbReference type="Proteomes" id="UP001432128">
    <property type="component" value="Chromosome"/>
</dbReference>
<name>A0AAU4K4N4_9NOCA</name>
<dbReference type="RefSeq" id="WP_328858139.1">
    <property type="nucleotide sequence ID" value="NZ_CP108021.1"/>
</dbReference>
<gene>
    <name evidence="2" type="ORF">OG579_03725</name>
</gene>
<feature type="domain" description="HTH cro/C1-type" evidence="1">
    <location>
        <begin position="19"/>
        <end position="73"/>
    </location>
</feature>
<evidence type="ECO:0000313" key="2">
    <source>
        <dbReference type="EMBL" id="WUM20944.1"/>
    </source>
</evidence>
<accession>A0AAU4K4N4</accession>
<reference evidence="2 3" key="1">
    <citation type="submission" date="2022-10" db="EMBL/GenBank/DDBJ databases">
        <title>The complete genomes of actinobacterial strains from the NBC collection.</title>
        <authorList>
            <person name="Joergensen T.S."/>
            <person name="Alvarez Arevalo M."/>
            <person name="Sterndorff E.B."/>
            <person name="Faurdal D."/>
            <person name="Vuksanovic O."/>
            <person name="Mourched A.-S."/>
            <person name="Charusanti P."/>
            <person name="Shaw S."/>
            <person name="Blin K."/>
            <person name="Weber T."/>
        </authorList>
    </citation>
    <scope>NUCLEOTIDE SEQUENCE [LARGE SCALE GENOMIC DNA]</scope>
    <source>
        <strain evidence="2 3">NBC_00319</strain>
    </source>
</reference>
<keyword evidence="3" id="KW-1185">Reference proteome</keyword>
<dbReference type="Gene3D" id="1.10.260.40">
    <property type="entry name" value="lambda repressor-like DNA-binding domains"/>
    <property type="match status" value="1"/>
</dbReference>
<dbReference type="InterPro" id="IPR010982">
    <property type="entry name" value="Lambda_DNA-bd_dom_sf"/>
</dbReference>
<dbReference type="CDD" id="cd00093">
    <property type="entry name" value="HTH_XRE"/>
    <property type="match status" value="1"/>
</dbReference>
<dbReference type="InterPro" id="IPR041413">
    <property type="entry name" value="MLTR_LBD"/>
</dbReference>
<dbReference type="PROSITE" id="PS50943">
    <property type="entry name" value="HTH_CROC1"/>
    <property type="match status" value="1"/>
</dbReference>
<evidence type="ECO:0000313" key="3">
    <source>
        <dbReference type="Proteomes" id="UP001432128"/>
    </source>
</evidence>
<dbReference type="GO" id="GO:0003677">
    <property type="term" value="F:DNA binding"/>
    <property type="evidence" value="ECO:0007669"/>
    <property type="project" value="InterPro"/>
</dbReference>
<sequence length="264" mass="28767">MVVHSASRALDGPAVGELLRQWRNSRRRSQLDLAIEAGISSRHVSFIETGRSRPTAEMILRIADSLDVPLRERNQLLLAGGYAPAYGERDLDAPALATVRDALRRVLAAHMPFPAVVLDRHFDVVEANAAVAAIAEGCSLELLTPPINVIRLGLHPDGLAPRITDLGPWREHLLSQLTRRANRTGDPRLTELLDEVRGYPQPSSVDAGPAGVAVELRLRHRVGDLTFLSMAASVQTALDVTVDELTLELFHPADDATRTLMASL</sequence>
<evidence type="ECO:0000259" key="1">
    <source>
        <dbReference type="PROSITE" id="PS50943"/>
    </source>
</evidence>
<dbReference type="PANTHER" id="PTHR35010:SF4">
    <property type="entry name" value="BLL5781 PROTEIN"/>
    <property type="match status" value="1"/>
</dbReference>
<organism evidence="2 3">
    <name type="scientific">Williamsia herbipolensis</name>
    <dbReference type="NCBI Taxonomy" id="1603258"/>
    <lineage>
        <taxon>Bacteria</taxon>
        <taxon>Bacillati</taxon>
        <taxon>Actinomycetota</taxon>
        <taxon>Actinomycetes</taxon>
        <taxon>Mycobacteriales</taxon>
        <taxon>Nocardiaceae</taxon>
        <taxon>Williamsia</taxon>
    </lineage>
</organism>
<dbReference type="KEGG" id="whr:OG579_03725"/>
<dbReference type="EMBL" id="CP108021">
    <property type="protein sequence ID" value="WUM20944.1"/>
    <property type="molecule type" value="Genomic_DNA"/>
</dbReference>
<dbReference type="Gene3D" id="3.30.450.180">
    <property type="match status" value="1"/>
</dbReference>
<dbReference type="SMART" id="SM00530">
    <property type="entry name" value="HTH_XRE"/>
    <property type="match status" value="1"/>
</dbReference>